<gene>
    <name evidence="5" type="ORF">GCM10011594_17560</name>
</gene>
<dbReference type="Pfam" id="PF00701">
    <property type="entry name" value="DHDPS"/>
    <property type="match status" value="1"/>
</dbReference>
<evidence type="ECO:0000256" key="4">
    <source>
        <dbReference type="PIRSR" id="PIRSR001365-2"/>
    </source>
</evidence>
<dbReference type="SMART" id="SM01130">
    <property type="entry name" value="DHDPS"/>
    <property type="match status" value="1"/>
</dbReference>
<evidence type="ECO:0000256" key="3">
    <source>
        <dbReference type="PIRNR" id="PIRNR001365"/>
    </source>
</evidence>
<dbReference type="AlphaFoldDB" id="A0A917SVB9"/>
<sequence>MTSLHTLTGLGHIMITPFLPDESVDEDGLASVVDYAVGAGVSAVIPLGIMGEAHKLTDAERDLVVERVVSAVAGRVPVIAGCTAESTRATVQRVRRAAELGAAGVMVAPPRALAGAAGQQVAYYRAVCDAADVPVVVQDEPVTTGVAMSGATLGEIVRHPTAVAVKVEQVPSPTKISAILDANPDARCFGGLGGLYAVEELDRGAVGVMTGFALPDVLVRICAAHAAGDRAGARRTFFQHLPLIRYEAQLGVGGVSIRKQLFVERGIIRHDTVRGPAPVTDPRTVAELRGLIEDVEHG</sequence>
<dbReference type="PIRSF" id="PIRSF001365">
    <property type="entry name" value="DHDPS"/>
    <property type="match status" value="1"/>
</dbReference>
<accession>A0A917SVB9</accession>
<dbReference type="GO" id="GO:0008840">
    <property type="term" value="F:4-hydroxy-tetrahydrodipicolinate synthase activity"/>
    <property type="evidence" value="ECO:0007669"/>
    <property type="project" value="TreeGrafter"/>
</dbReference>
<dbReference type="CDD" id="cd00408">
    <property type="entry name" value="DHDPS-like"/>
    <property type="match status" value="1"/>
</dbReference>
<keyword evidence="2 3" id="KW-0456">Lyase</keyword>
<proteinExistence type="inferred from homology"/>
<reference evidence="5" key="1">
    <citation type="journal article" date="2014" name="Int. J. Syst. Evol. Microbiol.">
        <title>Complete genome sequence of Corynebacterium casei LMG S-19264T (=DSM 44701T), isolated from a smear-ripened cheese.</title>
        <authorList>
            <consortium name="US DOE Joint Genome Institute (JGI-PGF)"/>
            <person name="Walter F."/>
            <person name="Albersmeier A."/>
            <person name="Kalinowski J."/>
            <person name="Ruckert C."/>
        </authorList>
    </citation>
    <scope>NUCLEOTIDE SEQUENCE</scope>
    <source>
        <strain evidence="5">CGMCC 4.7308</strain>
    </source>
</reference>
<protein>
    <submittedName>
        <fullName evidence="5">Dihydrodipicolinate synthase family protein</fullName>
    </submittedName>
</protein>
<evidence type="ECO:0000256" key="1">
    <source>
        <dbReference type="ARBA" id="ARBA00007592"/>
    </source>
</evidence>
<dbReference type="PRINTS" id="PR00146">
    <property type="entry name" value="DHPICSNTHASE"/>
</dbReference>
<evidence type="ECO:0000313" key="5">
    <source>
        <dbReference type="EMBL" id="GGL98135.1"/>
    </source>
</evidence>
<organism evidence="5 6">
    <name type="scientific">Nakamurella endophytica</name>
    <dbReference type="NCBI Taxonomy" id="1748367"/>
    <lineage>
        <taxon>Bacteria</taxon>
        <taxon>Bacillati</taxon>
        <taxon>Actinomycetota</taxon>
        <taxon>Actinomycetes</taxon>
        <taxon>Nakamurellales</taxon>
        <taxon>Nakamurellaceae</taxon>
        <taxon>Nakamurella</taxon>
    </lineage>
</organism>
<dbReference type="SUPFAM" id="SSF51569">
    <property type="entry name" value="Aldolase"/>
    <property type="match status" value="1"/>
</dbReference>
<comment type="similarity">
    <text evidence="1 3">Belongs to the DapA family.</text>
</comment>
<dbReference type="PANTHER" id="PTHR12128:SF66">
    <property type="entry name" value="4-HYDROXY-2-OXOGLUTARATE ALDOLASE, MITOCHONDRIAL"/>
    <property type="match status" value="1"/>
</dbReference>
<keyword evidence="6" id="KW-1185">Reference proteome</keyword>
<comment type="caution">
    <text evidence="5">The sequence shown here is derived from an EMBL/GenBank/DDBJ whole genome shotgun (WGS) entry which is preliminary data.</text>
</comment>
<evidence type="ECO:0000313" key="6">
    <source>
        <dbReference type="Proteomes" id="UP000655208"/>
    </source>
</evidence>
<evidence type="ECO:0000256" key="2">
    <source>
        <dbReference type="ARBA" id="ARBA00023239"/>
    </source>
</evidence>
<dbReference type="Gene3D" id="3.20.20.70">
    <property type="entry name" value="Aldolase class I"/>
    <property type="match status" value="1"/>
</dbReference>
<dbReference type="RefSeq" id="WP_188941137.1">
    <property type="nucleotide sequence ID" value="NZ_BMNA01000003.1"/>
</dbReference>
<feature type="binding site" evidence="4">
    <location>
        <position position="209"/>
    </location>
    <ligand>
        <name>pyruvate</name>
        <dbReference type="ChEBI" id="CHEBI:15361"/>
    </ligand>
</feature>
<dbReference type="Proteomes" id="UP000655208">
    <property type="component" value="Unassembled WGS sequence"/>
</dbReference>
<dbReference type="EMBL" id="BMNA01000003">
    <property type="protein sequence ID" value="GGL98135.1"/>
    <property type="molecule type" value="Genomic_DNA"/>
</dbReference>
<dbReference type="GO" id="GO:0005829">
    <property type="term" value="C:cytosol"/>
    <property type="evidence" value="ECO:0007669"/>
    <property type="project" value="TreeGrafter"/>
</dbReference>
<dbReference type="PANTHER" id="PTHR12128">
    <property type="entry name" value="DIHYDRODIPICOLINATE SYNTHASE"/>
    <property type="match status" value="1"/>
</dbReference>
<name>A0A917SVB9_9ACTN</name>
<dbReference type="InterPro" id="IPR002220">
    <property type="entry name" value="DapA-like"/>
</dbReference>
<dbReference type="InterPro" id="IPR013785">
    <property type="entry name" value="Aldolase_TIM"/>
</dbReference>
<reference evidence="5" key="2">
    <citation type="submission" date="2020-09" db="EMBL/GenBank/DDBJ databases">
        <authorList>
            <person name="Sun Q."/>
            <person name="Zhou Y."/>
        </authorList>
    </citation>
    <scope>NUCLEOTIDE SEQUENCE</scope>
    <source>
        <strain evidence="5">CGMCC 4.7308</strain>
    </source>
</reference>